<dbReference type="Pfam" id="PF08544">
    <property type="entry name" value="GHMP_kinases_C"/>
    <property type="match status" value="1"/>
</dbReference>
<evidence type="ECO:0000256" key="2">
    <source>
        <dbReference type="ARBA" id="ARBA00012052"/>
    </source>
</evidence>
<feature type="domain" description="GHMP kinase C-terminal" evidence="11">
    <location>
        <begin position="201"/>
        <end position="248"/>
    </location>
</feature>
<evidence type="ECO:0000259" key="11">
    <source>
        <dbReference type="Pfam" id="PF08544"/>
    </source>
</evidence>
<keyword evidence="5 9" id="KW-0547">Nucleotide-binding</keyword>
<dbReference type="NCBIfam" id="TIGR00154">
    <property type="entry name" value="ispE"/>
    <property type="match status" value="1"/>
</dbReference>
<keyword evidence="13" id="KW-1185">Reference proteome</keyword>
<comment type="similarity">
    <text evidence="1 9">Belongs to the GHMP kinase family. IspE subfamily.</text>
</comment>
<reference evidence="12 13" key="1">
    <citation type="submission" date="2018-06" db="EMBL/GenBank/DDBJ databases">
        <title>Spirosoma sp. HMF3257 Genome sequencing and assembly.</title>
        <authorList>
            <person name="Kang H."/>
            <person name="Cha I."/>
            <person name="Kim H."/>
            <person name="Kang J."/>
            <person name="Joh K."/>
        </authorList>
    </citation>
    <scope>NUCLEOTIDE SEQUENCE [LARGE SCALE GENOMIC DNA]</scope>
    <source>
        <strain evidence="12 13">HMF3257</strain>
    </source>
</reference>
<protein>
    <recommendedName>
        <fullName evidence="3 9">4-diphosphocytidyl-2-C-methyl-D-erythritol kinase</fullName>
        <shortName evidence="9">CMK</shortName>
        <ecNumber evidence="2 9">2.7.1.148</ecNumber>
    </recommendedName>
    <alternativeName>
        <fullName evidence="8 9">4-(cytidine-5'-diphospho)-2-C-methyl-D-erythritol kinase</fullName>
    </alternativeName>
</protein>
<dbReference type="RefSeq" id="WP_111345315.1">
    <property type="nucleotide sequence ID" value="NZ_QLII01000001.1"/>
</dbReference>
<organism evidence="12 13">
    <name type="scientific">Spirosoma telluris</name>
    <dbReference type="NCBI Taxonomy" id="2183553"/>
    <lineage>
        <taxon>Bacteria</taxon>
        <taxon>Pseudomonadati</taxon>
        <taxon>Bacteroidota</taxon>
        <taxon>Cytophagia</taxon>
        <taxon>Cytophagales</taxon>
        <taxon>Cytophagaceae</taxon>
        <taxon>Spirosoma</taxon>
    </lineage>
</organism>
<dbReference type="InterPro" id="IPR013750">
    <property type="entry name" value="GHMP_kinase_C_dom"/>
</dbReference>
<comment type="pathway">
    <text evidence="9">Isoprenoid biosynthesis; isopentenyl diphosphate biosynthesis via DXP pathway; isopentenyl diphosphate from 1-deoxy-D-xylulose 5-phosphate: step 3/6.</text>
</comment>
<dbReference type="InterPro" id="IPR036554">
    <property type="entry name" value="GHMP_kinase_C_sf"/>
</dbReference>
<evidence type="ECO:0000313" key="13">
    <source>
        <dbReference type="Proteomes" id="UP000249016"/>
    </source>
</evidence>
<dbReference type="Pfam" id="PF00288">
    <property type="entry name" value="GHMP_kinases_N"/>
    <property type="match status" value="1"/>
</dbReference>
<evidence type="ECO:0000256" key="8">
    <source>
        <dbReference type="ARBA" id="ARBA00032554"/>
    </source>
</evidence>
<comment type="function">
    <text evidence="9">Catalyzes the phosphorylation of the position 2 hydroxy group of 4-diphosphocytidyl-2C-methyl-D-erythritol.</text>
</comment>
<dbReference type="EMBL" id="QLII01000001">
    <property type="protein sequence ID" value="RAI76109.1"/>
    <property type="molecule type" value="Genomic_DNA"/>
</dbReference>
<feature type="active site" evidence="9">
    <location>
        <position position="8"/>
    </location>
</feature>
<dbReference type="InterPro" id="IPR020568">
    <property type="entry name" value="Ribosomal_Su5_D2-typ_SF"/>
</dbReference>
<dbReference type="SUPFAM" id="SSF54211">
    <property type="entry name" value="Ribosomal protein S5 domain 2-like"/>
    <property type="match status" value="1"/>
</dbReference>
<feature type="binding site" evidence="9">
    <location>
        <begin position="90"/>
        <end position="100"/>
    </location>
    <ligand>
        <name>ATP</name>
        <dbReference type="ChEBI" id="CHEBI:30616"/>
    </ligand>
</feature>
<dbReference type="PIRSF" id="PIRSF010376">
    <property type="entry name" value="IspE"/>
    <property type="match status" value="1"/>
</dbReference>
<evidence type="ECO:0000313" key="12">
    <source>
        <dbReference type="EMBL" id="RAI76109.1"/>
    </source>
</evidence>
<evidence type="ECO:0000256" key="4">
    <source>
        <dbReference type="ARBA" id="ARBA00022679"/>
    </source>
</evidence>
<dbReference type="InterPro" id="IPR004424">
    <property type="entry name" value="IspE"/>
</dbReference>
<comment type="caution">
    <text evidence="12">The sequence shown here is derived from an EMBL/GenBank/DDBJ whole genome shotgun (WGS) entry which is preliminary data.</text>
</comment>
<dbReference type="GO" id="GO:0019288">
    <property type="term" value="P:isopentenyl diphosphate biosynthetic process, methylerythritol 4-phosphate pathway"/>
    <property type="evidence" value="ECO:0007669"/>
    <property type="project" value="UniProtKB-UniRule"/>
</dbReference>
<comment type="catalytic activity">
    <reaction evidence="9">
        <text>4-CDP-2-C-methyl-D-erythritol + ATP = 4-CDP-2-C-methyl-D-erythritol 2-phosphate + ADP + H(+)</text>
        <dbReference type="Rhea" id="RHEA:18437"/>
        <dbReference type="ChEBI" id="CHEBI:15378"/>
        <dbReference type="ChEBI" id="CHEBI:30616"/>
        <dbReference type="ChEBI" id="CHEBI:57823"/>
        <dbReference type="ChEBI" id="CHEBI:57919"/>
        <dbReference type="ChEBI" id="CHEBI:456216"/>
        <dbReference type="EC" id="2.7.1.148"/>
    </reaction>
</comment>
<dbReference type="InterPro" id="IPR014721">
    <property type="entry name" value="Ribsml_uS5_D2-typ_fold_subgr"/>
</dbReference>
<evidence type="ECO:0000256" key="6">
    <source>
        <dbReference type="ARBA" id="ARBA00022777"/>
    </source>
</evidence>
<evidence type="ECO:0000256" key="9">
    <source>
        <dbReference type="HAMAP-Rule" id="MF_00061"/>
    </source>
</evidence>
<dbReference type="Gene3D" id="3.30.70.890">
    <property type="entry name" value="GHMP kinase, C-terminal domain"/>
    <property type="match status" value="1"/>
</dbReference>
<evidence type="ECO:0000256" key="3">
    <source>
        <dbReference type="ARBA" id="ARBA00017473"/>
    </source>
</evidence>
<gene>
    <name evidence="9" type="primary">ispE</name>
    <name evidence="12" type="ORF">HMF3257_21450</name>
</gene>
<keyword evidence="7 9" id="KW-0067">ATP-binding</keyword>
<dbReference type="GO" id="GO:0016114">
    <property type="term" value="P:terpenoid biosynthetic process"/>
    <property type="evidence" value="ECO:0007669"/>
    <property type="project" value="UniProtKB-UniRule"/>
</dbReference>
<dbReference type="OrthoDB" id="9809438at2"/>
<keyword evidence="6 9" id="KW-0418">Kinase</keyword>
<dbReference type="GO" id="GO:0005524">
    <property type="term" value="F:ATP binding"/>
    <property type="evidence" value="ECO:0007669"/>
    <property type="project" value="UniProtKB-UniRule"/>
</dbReference>
<dbReference type="UniPathway" id="UPA00056">
    <property type="reaction ID" value="UER00094"/>
</dbReference>
<evidence type="ECO:0000256" key="5">
    <source>
        <dbReference type="ARBA" id="ARBA00022741"/>
    </source>
</evidence>
<dbReference type="HAMAP" id="MF_00061">
    <property type="entry name" value="IspE"/>
    <property type="match status" value="1"/>
</dbReference>
<dbReference type="InterPro" id="IPR006204">
    <property type="entry name" value="GHMP_kinase_N_dom"/>
</dbReference>
<evidence type="ECO:0000256" key="1">
    <source>
        <dbReference type="ARBA" id="ARBA00009684"/>
    </source>
</evidence>
<proteinExistence type="inferred from homology"/>
<dbReference type="PANTHER" id="PTHR43527">
    <property type="entry name" value="4-DIPHOSPHOCYTIDYL-2-C-METHYL-D-ERYTHRITOL KINASE, CHLOROPLASTIC"/>
    <property type="match status" value="1"/>
</dbReference>
<evidence type="ECO:0000259" key="10">
    <source>
        <dbReference type="Pfam" id="PF00288"/>
    </source>
</evidence>
<evidence type="ECO:0000256" key="7">
    <source>
        <dbReference type="ARBA" id="ARBA00022840"/>
    </source>
</evidence>
<name>A0A327NNW8_9BACT</name>
<dbReference type="Proteomes" id="UP000249016">
    <property type="component" value="Unassembled WGS sequence"/>
</dbReference>
<dbReference type="AlphaFoldDB" id="A0A327NNW8"/>
<accession>A0A327NNW8</accession>
<dbReference type="Gene3D" id="3.30.230.10">
    <property type="match status" value="1"/>
</dbReference>
<keyword evidence="9" id="KW-0414">Isoprene biosynthesis</keyword>
<sequence>MITFPSCKINLGLRITEKRPDGFHNLQSCFYPVGWGDILEIIPANEFSFGSSGLVIPGDSQHNLCVKAYNLVKADFDLPPVQMHLHKVVPIGAGLGGGSADAAFVLKSLNGQFELGLSVSQLEDYARMLGSDCAFFIQNRPLYCLEKGDVFSEISVDLKGYYIVLIYPNLVISTAEAYARVRPCQPETTLFEQLQRPMDTWRDTVHNDFEDSLFPKYPVLPHIKQQLYDAGAVYASMSGSGSTVYGIFNAPIVVPNQFSTYRVWEGEL</sequence>
<feature type="active site" evidence="9">
    <location>
        <position position="132"/>
    </location>
</feature>
<feature type="domain" description="GHMP kinase N-terminal" evidence="10">
    <location>
        <begin position="63"/>
        <end position="137"/>
    </location>
</feature>
<keyword evidence="4 9" id="KW-0808">Transferase</keyword>
<dbReference type="PANTHER" id="PTHR43527:SF2">
    <property type="entry name" value="4-DIPHOSPHOCYTIDYL-2-C-METHYL-D-ERYTHRITOL KINASE, CHLOROPLASTIC"/>
    <property type="match status" value="1"/>
</dbReference>
<dbReference type="EC" id="2.7.1.148" evidence="2 9"/>
<dbReference type="GO" id="GO:0050515">
    <property type="term" value="F:4-(cytidine 5'-diphospho)-2-C-methyl-D-erythritol kinase activity"/>
    <property type="evidence" value="ECO:0007669"/>
    <property type="project" value="UniProtKB-UniRule"/>
</dbReference>
<dbReference type="SUPFAM" id="SSF55060">
    <property type="entry name" value="GHMP Kinase, C-terminal domain"/>
    <property type="match status" value="1"/>
</dbReference>